<comment type="catalytic activity">
    <reaction evidence="1 16">
        <text>(R)-pantothenate + ATP = (R)-4'-phosphopantothenate + ADP + H(+)</text>
        <dbReference type="Rhea" id="RHEA:16373"/>
        <dbReference type="ChEBI" id="CHEBI:10986"/>
        <dbReference type="ChEBI" id="CHEBI:15378"/>
        <dbReference type="ChEBI" id="CHEBI:29032"/>
        <dbReference type="ChEBI" id="CHEBI:30616"/>
        <dbReference type="ChEBI" id="CHEBI:456216"/>
        <dbReference type="EC" id="2.7.1.33"/>
    </reaction>
</comment>
<keyword evidence="16" id="KW-0479">Metal-binding</keyword>
<reference evidence="17 18" key="1">
    <citation type="submission" date="2020-06" db="EMBL/GenBank/DDBJ databases">
        <title>Whole-genome sequence of Allochromatium humboldtianum DSM 21881, type strain.</title>
        <authorList>
            <person name="Kyndt J.A."/>
            <person name="Meyer T.E."/>
        </authorList>
    </citation>
    <scope>NUCLEOTIDE SEQUENCE [LARGE SCALE GENOMIC DNA]</scope>
    <source>
        <strain evidence="17 18">DSM 21881</strain>
    </source>
</reference>
<feature type="binding site" evidence="16">
    <location>
        <begin position="6"/>
        <end position="13"/>
    </location>
    <ligand>
        <name>ATP</name>
        <dbReference type="ChEBI" id="CHEBI:30616"/>
    </ligand>
</feature>
<feature type="binding site" evidence="16">
    <location>
        <begin position="100"/>
        <end position="103"/>
    </location>
    <ligand>
        <name>substrate</name>
    </ligand>
</feature>
<dbReference type="PANTHER" id="PTHR34265:SF1">
    <property type="entry name" value="TYPE III PANTOTHENATE KINASE"/>
    <property type="match status" value="1"/>
</dbReference>
<dbReference type="PANTHER" id="PTHR34265">
    <property type="entry name" value="TYPE III PANTOTHENATE KINASE"/>
    <property type="match status" value="1"/>
</dbReference>
<dbReference type="EMBL" id="JABZEO010000006">
    <property type="protein sequence ID" value="NVZ09713.1"/>
    <property type="molecule type" value="Genomic_DNA"/>
</dbReference>
<dbReference type="GO" id="GO:0015937">
    <property type="term" value="P:coenzyme A biosynthetic process"/>
    <property type="evidence" value="ECO:0007669"/>
    <property type="project" value="UniProtKB-UniRule"/>
</dbReference>
<dbReference type="NCBIfam" id="TIGR00671">
    <property type="entry name" value="baf"/>
    <property type="match status" value="1"/>
</dbReference>
<dbReference type="InterPro" id="IPR004619">
    <property type="entry name" value="Type_III_PanK"/>
</dbReference>
<evidence type="ECO:0000256" key="10">
    <source>
        <dbReference type="ARBA" id="ARBA00022777"/>
    </source>
</evidence>
<proteinExistence type="inferred from homology"/>
<comment type="subunit">
    <text evidence="5 16">Homodimer.</text>
</comment>
<gene>
    <name evidence="16" type="primary">coaX</name>
    <name evidence="17" type="ORF">HW932_10615</name>
</gene>
<evidence type="ECO:0000256" key="16">
    <source>
        <dbReference type="HAMAP-Rule" id="MF_01274"/>
    </source>
</evidence>
<evidence type="ECO:0000256" key="13">
    <source>
        <dbReference type="ARBA" id="ARBA00022993"/>
    </source>
</evidence>
<dbReference type="Pfam" id="PF03309">
    <property type="entry name" value="Pan_kinase"/>
    <property type="match status" value="1"/>
</dbReference>
<keyword evidence="11 16" id="KW-0067">ATP-binding</keyword>
<evidence type="ECO:0000256" key="3">
    <source>
        <dbReference type="ARBA" id="ARBA00004496"/>
    </source>
</evidence>
<evidence type="ECO:0000256" key="1">
    <source>
        <dbReference type="ARBA" id="ARBA00001206"/>
    </source>
</evidence>
<protein>
    <recommendedName>
        <fullName evidence="15 16">Type III pantothenate kinase</fullName>
        <ecNumber evidence="6 16">2.7.1.33</ecNumber>
    </recommendedName>
    <alternativeName>
        <fullName evidence="16">PanK-III</fullName>
    </alternativeName>
    <alternativeName>
        <fullName evidence="16">Pantothenic acid kinase</fullName>
    </alternativeName>
</protein>
<keyword evidence="12 16" id="KW-0630">Potassium</keyword>
<sequence length="251" mass="27234">MNLLIDIGNTNLRWTPHGAGTEWSVRIARHSGAIPLDLLAAWEPIQPPERVIVSHVGGPAVAEALERVTRALWKIEPEYVRVAPVAAGVRIAYESPERFGVDRWLGLIAAHAERRQATLILDAGSAATFDLLLADGRHLGGLILPGVEMMRTSLLMGTHIPRVEYEPTDVDWATDTTTAVAAGSLGAIAALATRLHDRLAEAAGESPRFILAGGDAERLRPYLDRPCETVPDLVLRGLAVLTEMLEIEQMQ</sequence>
<dbReference type="RefSeq" id="WP_176976466.1">
    <property type="nucleotide sequence ID" value="NZ_JABZEO010000006.1"/>
</dbReference>
<evidence type="ECO:0000256" key="4">
    <source>
        <dbReference type="ARBA" id="ARBA00005225"/>
    </source>
</evidence>
<comment type="function">
    <text evidence="16">Catalyzes the phosphorylation of pantothenate (Pan), the first step in CoA biosynthesis.</text>
</comment>
<dbReference type="EC" id="2.7.1.33" evidence="6 16"/>
<dbReference type="GO" id="GO:0004594">
    <property type="term" value="F:pantothenate kinase activity"/>
    <property type="evidence" value="ECO:0007669"/>
    <property type="project" value="UniProtKB-UniRule"/>
</dbReference>
<keyword evidence="18" id="KW-1185">Reference proteome</keyword>
<evidence type="ECO:0000313" key="18">
    <source>
        <dbReference type="Proteomes" id="UP000592294"/>
    </source>
</evidence>
<evidence type="ECO:0000256" key="5">
    <source>
        <dbReference type="ARBA" id="ARBA00011738"/>
    </source>
</evidence>
<dbReference type="Proteomes" id="UP000592294">
    <property type="component" value="Unassembled WGS sequence"/>
</dbReference>
<keyword evidence="9 16" id="KW-0547">Nucleotide-binding</keyword>
<comment type="pathway">
    <text evidence="4 16">Cofactor biosynthesis; coenzyme A biosynthesis; CoA from (R)-pantothenate: step 1/5.</text>
</comment>
<evidence type="ECO:0000256" key="15">
    <source>
        <dbReference type="ARBA" id="ARBA00040883"/>
    </source>
</evidence>
<evidence type="ECO:0000256" key="2">
    <source>
        <dbReference type="ARBA" id="ARBA00001958"/>
    </source>
</evidence>
<feature type="binding site" evidence="16">
    <location>
        <position position="176"/>
    </location>
    <ligand>
        <name>substrate</name>
    </ligand>
</feature>
<evidence type="ECO:0000256" key="8">
    <source>
        <dbReference type="ARBA" id="ARBA00022679"/>
    </source>
</evidence>
<keyword evidence="10 16" id="KW-0418">Kinase</keyword>
<evidence type="ECO:0000256" key="12">
    <source>
        <dbReference type="ARBA" id="ARBA00022958"/>
    </source>
</evidence>
<evidence type="ECO:0000256" key="14">
    <source>
        <dbReference type="ARBA" id="ARBA00038036"/>
    </source>
</evidence>
<dbReference type="HAMAP" id="MF_01274">
    <property type="entry name" value="Pantothen_kinase_3"/>
    <property type="match status" value="1"/>
</dbReference>
<dbReference type="UniPathway" id="UPA00241">
    <property type="reaction ID" value="UER00352"/>
</dbReference>
<keyword evidence="13 16" id="KW-0173">Coenzyme A biosynthesis</keyword>
<organism evidence="17 18">
    <name type="scientific">Allochromatium humboldtianum</name>
    <dbReference type="NCBI Taxonomy" id="504901"/>
    <lineage>
        <taxon>Bacteria</taxon>
        <taxon>Pseudomonadati</taxon>
        <taxon>Pseudomonadota</taxon>
        <taxon>Gammaproteobacteria</taxon>
        <taxon>Chromatiales</taxon>
        <taxon>Chromatiaceae</taxon>
        <taxon>Allochromatium</taxon>
    </lineage>
</organism>
<comment type="similarity">
    <text evidence="14 16">Belongs to the type III pantothenate kinase family.</text>
</comment>
<evidence type="ECO:0000256" key="6">
    <source>
        <dbReference type="ARBA" id="ARBA00012102"/>
    </source>
</evidence>
<dbReference type="GO" id="GO:0005524">
    <property type="term" value="F:ATP binding"/>
    <property type="evidence" value="ECO:0007669"/>
    <property type="project" value="UniProtKB-UniRule"/>
</dbReference>
<evidence type="ECO:0000256" key="9">
    <source>
        <dbReference type="ARBA" id="ARBA00022741"/>
    </source>
</evidence>
<feature type="binding site" evidence="16">
    <location>
        <position position="122"/>
    </location>
    <ligand>
        <name>K(+)</name>
        <dbReference type="ChEBI" id="CHEBI:29103"/>
    </ligand>
</feature>
<keyword evidence="8 16" id="KW-0808">Transferase</keyword>
<dbReference type="AlphaFoldDB" id="A0A850RL63"/>
<dbReference type="GO" id="GO:0005737">
    <property type="term" value="C:cytoplasm"/>
    <property type="evidence" value="ECO:0007669"/>
    <property type="project" value="UniProtKB-SubCell"/>
</dbReference>
<evidence type="ECO:0000256" key="11">
    <source>
        <dbReference type="ARBA" id="ARBA00022840"/>
    </source>
</evidence>
<evidence type="ECO:0000313" key="17">
    <source>
        <dbReference type="EMBL" id="NVZ09713.1"/>
    </source>
</evidence>
<feature type="active site" description="Proton acceptor" evidence="16">
    <location>
        <position position="102"/>
    </location>
</feature>
<comment type="cofactor">
    <cofactor evidence="2">
        <name>K(+)</name>
        <dbReference type="ChEBI" id="CHEBI:29103"/>
    </cofactor>
</comment>
<dbReference type="CDD" id="cd24015">
    <property type="entry name" value="ASKHA_NBD_PanK-III"/>
    <property type="match status" value="1"/>
</dbReference>
<comment type="cofactor">
    <cofactor evidence="16">
        <name>NH4(+)</name>
        <dbReference type="ChEBI" id="CHEBI:28938"/>
    </cofactor>
    <cofactor evidence="16">
        <name>K(+)</name>
        <dbReference type="ChEBI" id="CHEBI:29103"/>
    </cofactor>
    <text evidence="16">A monovalent cation. Ammonium or potassium.</text>
</comment>
<feature type="binding site" evidence="16">
    <location>
        <position position="93"/>
    </location>
    <ligand>
        <name>substrate</name>
    </ligand>
</feature>
<comment type="caution">
    <text evidence="17">The sequence shown here is derived from an EMBL/GenBank/DDBJ whole genome shotgun (WGS) entry which is preliminary data.</text>
</comment>
<accession>A0A850RL63</accession>
<feature type="binding site" evidence="16">
    <location>
        <position position="125"/>
    </location>
    <ligand>
        <name>ATP</name>
        <dbReference type="ChEBI" id="CHEBI:30616"/>
    </ligand>
</feature>
<dbReference type="InterPro" id="IPR043129">
    <property type="entry name" value="ATPase_NBD"/>
</dbReference>
<evidence type="ECO:0000256" key="7">
    <source>
        <dbReference type="ARBA" id="ARBA00022490"/>
    </source>
</evidence>
<keyword evidence="7 16" id="KW-0963">Cytoplasm</keyword>
<dbReference type="Gene3D" id="3.30.420.40">
    <property type="match status" value="2"/>
</dbReference>
<dbReference type="SUPFAM" id="SSF53067">
    <property type="entry name" value="Actin-like ATPase domain"/>
    <property type="match status" value="2"/>
</dbReference>
<name>A0A850RL63_9GAMM</name>
<comment type="subcellular location">
    <subcellularLocation>
        <location evidence="3 16">Cytoplasm</location>
    </subcellularLocation>
</comment>
<dbReference type="GO" id="GO:0046872">
    <property type="term" value="F:metal ion binding"/>
    <property type="evidence" value="ECO:0007669"/>
    <property type="project" value="UniProtKB-KW"/>
</dbReference>